<accession>A0ABR2SME1</accession>
<gene>
    <name evidence="2" type="ORF">V6N11_038968</name>
</gene>
<evidence type="ECO:0000313" key="3">
    <source>
        <dbReference type="Proteomes" id="UP001396334"/>
    </source>
</evidence>
<feature type="domain" description="O-methyltransferase dimerisation" evidence="1">
    <location>
        <begin position="21"/>
        <end position="93"/>
    </location>
</feature>
<proteinExistence type="predicted"/>
<evidence type="ECO:0000313" key="2">
    <source>
        <dbReference type="EMBL" id="KAK9026122.1"/>
    </source>
</evidence>
<dbReference type="InterPro" id="IPR036390">
    <property type="entry name" value="WH_DNA-bd_sf"/>
</dbReference>
<dbReference type="Proteomes" id="UP001396334">
    <property type="component" value="Unassembled WGS sequence"/>
</dbReference>
<name>A0ABR2SME1_9ROSI</name>
<keyword evidence="3" id="KW-1185">Reference proteome</keyword>
<evidence type="ECO:0000259" key="1">
    <source>
        <dbReference type="Pfam" id="PF08100"/>
    </source>
</evidence>
<reference evidence="2 3" key="1">
    <citation type="journal article" date="2024" name="G3 (Bethesda)">
        <title>Genome assembly of Hibiscus sabdariffa L. provides insights into metabolisms of medicinal natural products.</title>
        <authorList>
            <person name="Kim T."/>
        </authorList>
    </citation>
    <scope>NUCLEOTIDE SEQUENCE [LARGE SCALE GENOMIC DNA]</scope>
    <source>
        <strain evidence="2">TK-2024</strain>
        <tissue evidence="2">Old leaves</tissue>
    </source>
</reference>
<organism evidence="2 3">
    <name type="scientific">Hibiscus sabdariffa</name>
    <name type="common">roselle</name>
    <dbReference type="NCBI Taxonomy" id="183260"/>
    <lineage>
        <taxon>Eukaryota</taxon>
        <taxon>Viridiplantae</taxon>
        <taxon>Streptophyta</taxon>
        <taxon>Embryophyta</taxon>
        <taxon>Tracheophyta</taxon>
        <taxon>Spermatophyta</taxon>
        <taxon>Magnoliopsida</taxon>
        <taxon>eudicotyledons</taxon>
        <taxon>Gunneridae</taxon>
        <taxon>Pentapetalae</taxon>
        <taxon>rosids</taxon>
        <taxon>malvids</taxon>
        <taxon>Malvales</taxon>
        <taxon>Malvaceae</taxon>
        <taxon>Malvoideae</taxon>
        <taxon>Hibiscus</taxon>
    </lineage>
</organism>
<protein>
    <recommendedName>
        <fullName evidence="1">O-methyltransferase dimerisation domain-containing protein</fullName>
    </recommendedName>
</protein>
<sequence>MDSTQITPSHVSDEEANLLAMELVYTSAVPMVLTSAIQLDLLEIMAKAGPDAFLSPKQVASQLSTNNPDAPLMIDRVFRLLASYSVLAMSSDSTVLALSANSSPRTRMASLFPPYMS</sequence>
<dbReference type="Pfam" id="PF08100">
    <property type="entry name" value="Dimerisation"/>
    <property type="match status" value="1"/>
</dbReference>
<comment type="caution">
    <text evidence="2">The sequence shown here is derived from an EMBL/GenBank/DDBJ whole genome shotgun (WGS) entry which is preliminary data.</text>
</comment>
<dbReference type="SUPFAM" id="SSF46785">
    <property type="entry name" value="Winged helix' DNA-binding domain"/>
    <property type="match status" value="1"/>
</dbReference>
<dbReference type="EMBL" id="JBBPBN010000013">
    <property type="protein sequence ID" value="KAK9026122.1"/>
    <property type="molecule type" value="Genomic_DNA"/>
</dbReference>
<dbReference type="Gene3D" id="1.10.10.10">
    <property type="entry name" value="Winged helix-like DNA-binding domain superfamily/Winged helix DNA-binding domain"/>
    <property type="match status" value="1"/>
</dbReference>
<dbReference type="InterPro" id="IPR012967">
    <property type="entry name" value="COMT_dimerisation"/>
</dbReference>
<dbReference type="InterPro" id="IPR036388">
    <property type="entry name" value="WH-like_DNA-bd_sf"/>
</dbReference>